<dbReference type="GO" id="GO:0005886">
    <property type="term" value="C:plasma membrane"/>
    <property type="evidence" value="ECO:0007669"/>
    <property type="project" value="UniProtKB-SubCell"/>
</dbReference>
<dbReference type="RefSeq" id="WP_110034371.1">
    <property type="nucleotide sequence ID" value="NZ_QGTR01000008.1"/>
</dbReference>
<name>A0A317PCI1_9HYPH</name>
<keyword evidence="4 9" id="KW-0997">Cell inner membrane</keyword>
<dbReference type="GO" id="GO:0022857">
    <property type="term" value="F:transmembrane transporter activity"/>
    <property type="evidence" value="ECO:0007669"/>
    <property type="project" value="UniProtKB-UniRule"/>
</dbReference>
<organism evidence="11 12">
    <name type="scientific">Hoeflea marina</name>
    <dbReference type="NCBI Taxonomy" id="274592"/>
    <lineage>
        <taxon>Bacteria</taxon>
        <taxon>Pseudomonadati</taxon>
        <taxon>Pseudomonadota</taxon>
        <taxon>Alphaproteobacteria</taxon>
        <taxon>Hyphomicrobiales</taxon>
        <taxon>Rhizobiaceae</taxon>
        <taxon>Hoeflea</taxon>
    </lineage>
</organism>
<dbReference type="InterPro" id="IPR007387">
    <property type="entry name" value="TRAP_DctQ"/>
</dbReference>
<dbReference type="AlphaFoldDB" id="A0A317PCI1"/>
<evidence type="ECO:0000256" key="7">
    <source>
        <dbReference type="ARBA" id="ARBA00023136"/>
    </source>
</evidence>
<sequence>MTVTLFHRVFRTGLQAVLAALMIGLLAVMSAQIIWRYGLNSSLLWSEELCRYMLIWVSFLAVIFAYERGEIAALSFLSTSLPRVGALVLAIVGGLFAVVLCFTLVYYGYIYAGLAGGQPIPALRFIYEDIFGPSAPVAPSVFWVYFALPLGMGLLGLRILIDIGLYGRAIVRGETLGDVTFRTGSAAQ</sequence>
<comment type="subcellular location">
    <subcellularLocation>
        <location evidence="1 9">Cell inner membrane</location>
        <topology evidence="1 9">Multi-pass membrane protein</topology>
    </subcellularLocation>
</comment>
<evidence type="ECO:0000256" key="1">
    <source>
        <dbReference type="ARBA" id="ARBA00004429"/>
    </source>
</evidence>
<evidence type="ECO:0000256" key="2">
    <source>
        <dbReference type="ARBA" id="ARBA00022448"/>
    </source>
</evidence>
<keyword evidence="7 9" id="KW-0472">Membrane</keyword>
<feature type="domain" description="Tripartite ATP-independent periplasmic transporters DctQ component" evidence="10">
    <location>
        <begin position="26"/>
        <end position="163"/>
    </location>
</feature>
<evidence type="ECO:0000259" key="10">
    <source>
        <dbReference type="Pfam" id="PF04290"/>
    </source>
</evidence>
<dbReference type="Proteomes" id="UP000246352">
    <property type="component" value="Unassembled WGS sequence"/>
</dbReference>
<feature type="transmembrane region" description="Helical" evidence="9">
    <location>
        <begin position="142"/>
        <end position="161"/>
    </location>
</feature>
<comment type="function">
    <text evidence="9">Part of the tripartite ATP-independent periplasmic (TRAP) transport system.</text>
</comment>
<dbReference type="InterPro" id="IPR055348">
    <property type="entry name" value="DctQ"/>
</dbReference>
<dbReference type="Pfam" id="PF04290">
    <property type="entry name" value="DctQ"/>
    <property type="match status" value="1"/>
</dbReference>
<evidence type="ECO:0000256" key="5">
    <source>
        <dbReference type="ARBA" id="ARBA00022692"/>
    </source>
</evidence>
<keyword evidence="12" id="KW-1185">Reference proteome</keyword>
<evidence type="ECO:0000256" key="6">
    <source>
        <dbReference type="ARBA" id="ARBA00022989"/>
    </source>
</evidence>
<comment type="subunit">
    <text evidence="9">The complex comprises the extracytoplasmic solute receptor protein and the two transmembrane proteins.</text>
</comment>
<keyword evidence="3" id="KW-1003">Cell membrane</keyword>
<evidence type="ECO:0000313" key="12">
    <source>
        <dbReference type="Proteomes" id="UP000246352"/>
    </source>
</evidence>
<evidence type="ECO:0000256" key="3">
    <source>
        <dbReference type="ARBA" id="ARBA00022475"/>
    </source>
</evidence>
<dbReference type="PANTHER" id="PTHR35011">
    <property type="entry name" value="2,3-DIKETO-L-GULONATE TRAP TRANSPORTER SMALL PERMEASE PROTEIN YIAM"/>
    <property type="match status" value="1"/>
</dbReference>
<comment type="similarity">
    <text evidence="8 9">Belongs to the TRAP transporter small permease family.</text>
</comment>
<keyword evidence="2 9" id="KW-0813">Transport</keyword>
<reference evidence="11 12" key="1">
    <citation type="submission" date="2018-05" db="EMBL/GenBank/DDBJ databases">
        <title>Genomic Encyclopedia of Type Strains, Phase IV (KMG-IV): sequencing the most valuable type-strain genomes for metagenomic binning, comparative biology and taxonomic classification.</title>
        <authorList>
            <person name="Goeker M."/>
        </authorList>
    </citation>
    <scope>NUCLEOTIDE SEQUENCE [LARGE SCALE GENOMIC DNA]</scope>
    <source>
        <strain evidence="11 12">DSM 16791</strain>
    </source>
</reference>
<protein>
    <recommendedName>
        <fullName evidence="9">TRAP transporter small permease protein</fullName>
    </recommendedName>
</protein>
<evidence type="ECO:0000313" key="11">
    <source>
        <dbReference type="EMBL" id="PWV95768.1"/>
    </source>
</evidence>
<feature type="transmembrane region" description="Helical" evidence="9">
    <location>
        <begin position="87"/>
        <end position="109"/>
    </location>
</feature>
<comment type="caution">
    <text evidence="11">The sequence shown here is derived from an EMBL/GenBank/DDBJ whole genome shotgun (WGS) entry which is preliminary data.</text>
</comment>
<dbReference type="PANTHER" id="PTHR35011:SF2">
    <property type="entry name" value="2,3-DIKETO-L-GULONATE TRAP TRANSPORTER SMALL PERMEASE PROTEIN YIAM"/>
    <property type="match status" value="1"/>
</dbReference>
<dbReference type="EMBL" id="QGTR01000008">
    <property type="protein sequence ID" value="PWV95768.1"/>
    <property type="molecule type" value="Genomic_DNA"/>
</dbReference>
<gene>
    <name evidence="11" type="ORF">DFR52_10832</name>
</gene>
<accession>A0A317PCI1</accession>
<evidence type="ECO:0000256" key="9">
    <source>
        <dbReference type="RuleBase" id="RU369079"/>
    </source>
</evidence>
<evidence type="ECO:0000256" key="4">
    <source>
        <dbReference type="ARBA" id="ARBA00022519"/>
    </source>
</evidence>
<feature type="transmembrane region" description="Helical" evidence="9">
    <location>
        <begin position="49"/>
        <end position="66"/>
    </location>
</feature>
<keyword evidence="5 9" id="KW-0812">Transmembrane</keyword>
<dbReference type="OrthoDB" id="8449485at2"/>
<feature type="transmembrane region" description="Helical" evidence="9">
    <location>
        <begin position="12"/>
        <end position="37"/>
    </location>
</feature>
<keyword evidence="6 9" id="KW-1133">Transmembrane helix</keyword>
<dbReference type="GO" id="GO:0015740">
    <property type="term" value="P:C4-dicarboxylate transport"/>
    <property type="evidence" value="ECO:0007669"/>
    <property type="project" value="TreeGrafter"/>
</dbReference>
<evidence type="ECO:0000256" key="8">
    <source>
        <dbReference type="ARBA" id="ARBA00038436"/>
    </source>
</evidence>
<proteinExistence type="inferred from homology"/>